<accession>A0A0D8IBA2</accession>
<dbReference type="OrthoDB" id="9788881at2"/>
<dbReference type="PANTHER" id="PTHR34322">
    <property type="entry name" value="TRANSPOSASE, Y1_TNP DOMAIN-CONTAINING"/>
    <property type="match status" value="1"/>
</dbReference>
<dbReference type="RefSeq" id="WP_044824449.1">
    <property type="nucleotide sequence ID" value="NZ_CP009687.1"/>
</dbReference>
<reference evidence="1 2" key="1">
    <citation type="submission" date="2014-10" db="EMBL/GenBank/DDBJ databases">
        <title>Genome sequence of Clostridium aceticum DSM 1496.</title>
        <authorList>
            <person name="Poehlein A."/>
            <person name="Schiel-Bengelsdorf B."/>
            <person name="Gottschalk G."/>
            <person name="Duerre P."/>
            <person name="Daniel R."/>
        </authorList>
    </citation>
    <scope>NUCLEOTIDE SEQUENCE [LARGE SCALE GENOMIC DNA]</scope>
    <source>
        <strain evidence="1 2">DSM 1496</strain>
    </source>
</reference>
<protein>
    <submittedName>
        <fullName evidence="1">Transposase</fullName>
    </submittedName>
</protein>
<evidence type="ECO:0000313" key="1">
    <source>
        <dbReference type="EMBL" id="AKL96519.1"/>
    </source>
</evidence>
<organism evidence="1 2">
    <name type="scientific">Clostridium aceticum</name>
    <dbReference type="NCBI Taxonomy" id="84022"/>
    <lineage>
        <taxon>Bacteria</taxon>
        <taxon>Bacillati</taxon>
        <taxon>Bacillota</taxon>
        <taxon>Clostridia</taxon>
        <taxon>Eubacteriales</taxon>
        <taxon>Clostridiaceae</taxon>
        <taxon>Clostridium</taxon>
    </lineage>
</organism>
<keyword evidence="2" id="KW-1185">Reference proteome</keyword>
<dbReference type="SMART" id="SM01321">
    <property type="entry name" value="Y1_Tnp"/>
    <property type="match status" value="1"/>
</dbReference>
<dbReference type="Gene3D" id="3.30.70.1290">
    <property type="entry name" value="Transposase IS200-like"/>
    <property type="match status" value="1"/>
</dbReference>
<dbReference type="GO" id="GO:0003677">
    <property type="term" value="F:DNA binding"/>
    <property type="evidence" value="ECO:0007669"/>
    <property type="project" value="InterPro"/>
</dbReference>
<dbReference type="InterPro" id="IPR002686">
    <property type="entry name" value="Transposase_17"/>
</dbReference>
<dbReference type="GO" id="GO:0006313">
    <property type="term" value="P:DNA transposition"/>
    <property type="evidence" value="ECO:0007669"/>
    <property type="project" value="InterPro"/>
</dbReference>
<dbReference type="GO" id="GO:0004803">
    <property type="term" value="F:transposase activity"/>
    <property type="evidence" value="ECO:0007669"/>
    <property type="project" value="InterPro"/>
</dbReference>
<dbReference type="PATRIC" id="fig|84022.5.peg.3791"/>
<name>A0A0D8IBA2_9CLOT</name>
<sequence length="253" mass="30516">MPRTARKKSETGIYHIILRGINRQSIFEDNEDREKLLQTMIRYKEKCRYSIYAYCFMDNHFHLLLKEGEEPLEQIMRRISGSYVYWYNKKYERIGNLFQDRFKSEPVETDSYFLTVIRYIHQNPIKAGITRKIKDYKWSSYSEYLERKKIIDREYVLKNFAEDKVVALELFMKFNNECSDDKCLEIEEKKKKISDDELRQMIKSQFKVEAWTLQNEPKEKKQIILKKALEIEGISTRQLARVTGISANTIWKL</sequence>
<dbReference type="STRING" id="84022.CACET_c30750"/>
<dbReference type="KEGG" id="cace:CACET_c30750"/>
<gene>
    <name evidence="1" type="ORF">CACET_c30750</name>
</gene>
<dbReference type="SUPFAM" id="SSF143422">
    <property type="entry name" value="Transposase IS200-like"/>
    <property type="match status" value="1"/>
</dbReference>
<dbReference type="InterPro" id="IPR036515">
    <property type="entry name" value="Transposase_17_sf"/>
</dbReference>
<evidence type="ECO:0000313" key="2">
    <source>
        <dbReference type="Proteomes" id="UP000035704"/>
    </source>
</evidence>
<proteinExistence type="predicted"/>
<dbReference type="Proteomes" id="UP000035704">
    <property type="component" value="Chromosome"/>
</dbReference>
<dbReference type="PANTHER" id="PTHR34322:SF2">
    <property type="entry name" value="TRANSPOSASE IS200-LIKE DOMAIN-CONTAINING PROTEIN"/>
    <property type="match status" value="1"/>
</dbReference>
<dbReference type="EMBL" id="CP009687">
    <property type="protein sequence ID" value="AKL96519.1"/>
    <property type="molecule type" value="Genomic_DNA"/>
</dbReference>
<dbReference type="Pfam" id="PF01797">
    <property type="entry name" value="Y1_Tnp"/>
    <property type="match status" value="1"/>
</dbReference>
<dbReference type="AlphaFoldDB" id="A0A0D8IBA2"/>
<dbReference type="NCBIfam" id="NF047646">
    <property type="entry name" value="REP_Tyr_transpos"/>
    <property type="match status" value="1"/>
</dbReference>